<dbReference type="EnsemblMetazoa" id="XM_019917918.1">
    <property type="protein sequence ID" value="XP_019773477.1"/>
    <property type="gene ID" value="LOC109546802"/>
</dbReference>
<comment type="similarity">
    <text evidence="2">Belongs to the Mediator complex subunit 26 family.</text>
</comment>
<feature type="compositionally biased region" description="Basic residues" evidence="10">
    <location>
        <begin position="339"/>
        <end position="350"/>
    </location>
</feature>
<proteinExistence type="inferred from homology"/>
<feature type="region of interest" description="Disordered" evidence="10">
    <location>
        <begin position="428"/>
        <end position="447"/>
    </location>
</feature>
<evidence type="ECO:0000256" key="5">
    <source>
        <dbReference type="ARBA" id="ARBA00023159"/>
    </source>
</evidence>
<dbReference type="Proteomes" id="UP000019118">
    <property type="component" value="Unassembled WGS sequence"/>
</dbReference>
<dbReference type="Pfam" id="PF08711">
    <property type="entry name" value="Med26"/>
    <property type="match status" value="1"/>
</dbReference>
<accession>A0AAR5QK09</accession>
<comment type="subcellular location">
    <subcellularLocation>
        <location evidence="1 9">Nucleus</location>
    </subcellularLocation>
</comment>
<dbReference type="CDD" id="cd00183">
    <property type="entry name" value="TFIIS_I"/>
    <property type="match status" value="1"/>
</dbReference>
<feature type="compositionally biased region" description="Polar residues" evidence="10">
    <location>
        <begin position="316"/>
        <end position="326"/>
    </location>
</feature>
<dbReference type="InterPro" id="IPR017923">
    <property type="entry name" value="TFIIS_N"/>
</dbReference>
<feature type="domain" description="TFIIS N-terminal" evidence="11">
    <location>
        <begin position="7"/>
        <end position="84"/>
    </location>
</feature>
<dbReference type="InterPro" id="IPR035441">
    <property type="entry name" value="TFIIS/LEDGF_dom_sf"/>
</dbReference>
<dbReference type="GO" id="GO:0070847">
    <property type="term" value="C:core mediator complex"/>
    <property type="evidence" value="ECO:0007669"/>
    <property type="project" value="TreeGrafter"/>
</dbReference>
<dbReference type="KEGG" id="dpa:109546802"/>
<organism evidence="12 13">
    <name type="scientific">Dendroctonus ponderosae</name>
    <name type="common">Mountain pine beetle</name>
    <dbReference type="NCBI Taxonomy" id="77166"/>
    <lineage>
        <taxon>Eukaryota</taxon>
        <taxon>Metazoa</taxon>
        <taxon>Ecdysozoa</taxon>
        <taxon>Arthropoda</taxon>
        <taxon>Hexapoda</taxon>
        <taxon>Insecta</taxon>
        <taxon>Pterygota</taxon>
        <taxon>Neoptera</taxon>
        <taxon>Endopterygota</taxon>
        <taxon>Coleoptera</taxon>
        <taxon>Polyphaga</taxon>
        <taxon>Cucujiformia</taxon>
        <taxon>Curculionidae</taxon>
        <taxon>Scolytinae</taxon>
        <taxon>Dendroctonus</taxon>
    </lineage>
</organism>
<evidence type="ECO:0000256" key="2">
    <source>
        <dbReference type="ARBA" id="ARBA00009681"/>
    </source>
</evidence>
<name>A0AAR5QK09_DENPD</name>
<dbReference type="GO" id="GO:0006357">
    <property type="term" value="P:regulation of transcription by RNA polymerase II"/>
    <property type="evidence" value="ECO:0007669"/>
    <property type="project" value="InterPro"/>
</dbReference>
<evidence type="ECO:0000256" key="8">
    <source>
        <dbReference type="ARBA" id="ARBA00031968"/>
    </source>
</evidence>
<dbReference type="CTD" id="9441"/>
<evidence type="ECO:0000256" key="3">
    <source>
        <dbReference type="ARBA" id="ARBA00019686"/>
    </source>
</evidence>
<dbReference type="InterPro" id="IPR003617">
    <property type="entry name" value="TFIIS/CRSP70_N_sub"/>
</dbReference>
<evidence type="ECO:0000256" key="7">
    <source>
        <dbReference type="ARBA" id="ARBA00023242"/>
    </source>
</evidence>
<feature type="compositionally biased region" description="Polar residues" evidence="10">
    <location>
        <begin position="669"/>
        <end position="683"/>
    </location>
</feature>
<dbReference type="PROSITE" id="PS51319">
    <property type="entry name" value="TFIIS_N"/>
    <property type="match status" value="1"/>
</dbReference>
<dbReference type="InterPro" id="IPR042376">
    <property type="entry name" value="MED26"/>
</dbReference>
<feature type="region of interest" description="Disordered" evidence="10">
    <location>
        <begin position="669"/>
        <end position="706"/>
    </location>
</feature>
<dbReference type="GO" id="GO:0003712">
    <property type="term" value="F:transcription coregulator activity"/>
    <property type="evidence" value="ECO:0007669"/>
    <property type="project" value="TreeGrafter"/>
</dbReference>
<feature type="region of interest" description="Disordered" evidence="10">
    <location>
        <begin position="483"/>
        <end position="505"/>
    </location>
</feature>
<keyword evidence="4" id="KW-0805">Transcription regulation</keyword>
<dbReference type="GO" id="GO:0010628">
    <property type="term" value="P:positive regulation of gene expression"/>
    <property type="evidence" value="ECO:0007669"/>
    <property type="project" value="TreeGrafter"/>
</dbReference>
<evidence type="ECO:0000256" key="4">
    <source>
        <dbReference type="ARBA" id="ARBA00023015"/>
    </source>
</evidence>
<evidence type="ECO:0000256" key="1">
    <source>
        <dbReference type="ARBA" id="ARBA00004123"/>
    </source>
</evidence>
<keyword evidence="5" id="KW-0010">Activator</keyword>
<keyword evidence="6" id="KW-0804">Transcription</keyword>
<dbReference type="PANTHER" id="PTHR15201">
    <property type="entry name" value="CRSP70"/>
    <property type="match status" value="1"/>
</dbReference>
<feature type="region of interest" description="Disordered" evidence="10">
    <location>
        <begin position="166"/>
        <end position="273"/>
    </location>
</feature>
<dbReference type="AlphaFoldDB" id="A0AAR5QK09"/>
<sequence>MQNNVTELTQRLLRALDSNYNVINLPEVVNIITLLEKVAITKELLGSTRLGKYVNEVRRKTSNEELRRRAKELVKKWRIMLIPEANGQIKTATQPGPIRATPNKGSPPLQCPSADSKVNSFPPRQANSPVPVMQARMVSPGVQRLAGSGAQPNRLVSPQMQQRFASPPARTVSPGSQAHKLVNPGRMLSPGSQAHKLVNPTGRMLSPALQAQQSVTPHKMVSPGDQRVSPKLAAQAAQRQKLETASPPLTAAQSIDTSLKNKKRQASDVFDNANAKRSRLNGTVADLEISDSSSSSFKDVISKSMAKPELKRDAISLNSDSNSSFAERTGEPHIDQQMPKKRGRKKGSKNHKNLLDEAETSFTNKLAVSASRGVSKVKTTQEILAGIQNKNTATLSLSSVLKPSKEDLEEKAAKLTERVSIIDRKLNANAHRNRNSHKSKLTLSASKPNERVIESGSVINDKSLLNAFEQEDDEDDVVVVDDAESVGSRTEESQETDVAGPSQKQEFVGARSFSIEEALAQLPPIHMSVLDEPDPTPPCICRLKENKPKDFSICDDEEIEQLPPFEMIEDPACPAKRFLATKYNVDDISEKKIERLHKAFLPNVNGNWSLGTPRPEPAKVNDLYVNIVPNIYERLDKDVRPLDSFKKYSVSEDGGTSNISNSVIRTESENASDFNGSGANASDSVIKLEPQNPYQNADNSEKSDIRTEEQQVFREWYECIDRPSYNNEPLRILPYCILD</sequence>
<dbReference type="GO" id="GO:0016592">
    <property type="term" value="C:mediator complex"/>
    <property type="evidence" value="ECO:0007669"/>
    <property type="project" value="InterPro"/>
</dbReference>
<evidence type="ECO:0000313" key="12">
    <source>
        <dbReference type="EnsemblMetazoa" id="XP_019773477.1"/>
    </source>
</evidence>
<evidence type="ECO:0000313" key="13">
    <source>
        <dbReference type="Proteomes" id="UP000019118"/>
    </source>
</evidence>
<feature type="region of interest" description="Disordered" evidence="10">
    <location>
        <begin position="312"/>
        <end position="350"/>
    </location>
</feature>
<keyword evidence="7 9" id="KW-0539">Nucleus</keyword>
<keyword evidence="13" id="KW-1185">Reference proteome</keyword>
<evidence type="ECO:0000259" key="11">
    <source>
        <dbReference type="PROSITE" id="PS51319"/>
    </source>
</evidence>
<feature type="compositionally biased region" description="Basic residues" evidence="10">
    <location>
        <begin position="431"/>
        <end position="440"/>
    </location>
</feature>
<evidence type="ECO:0000256" key="6">
    <source>
        <dbReference type="ARBA" id="ARBA00023163"/>
    </source>
</evidence>
<feature type="region of interest" description="Disordered" evidence="10">
    <location>
        <begin position="90"/>
        <end position="125"/>
    </location>
</feature>
<dbReference type="PANTHER" id="PTHR15201:SF1">
    <property type="entry name" value="MEDIATOR OF RNA POLYMERASE II TRANSCRIPTION SUBUNIT 26"/>
    <property type="match status" value="1"/>
</dbReference>
<reference evidence="13" key="1">
    <citation type="journal article" date="2013" name="Genome Biol.">
        <title>Draft genome of the mountain pine beetle, Dendroctonus ponderosae Hopkins, a major forest pest.</title>
        <authorList>
            <person name="Keeling C.I."/>
            <person name="Yuen M.M."/>
            <person name="Liao N.Y."/>
            <person name="Docking T.R."/>
            <person name="Chan S.K."/>
            <person name="Taylor G.A."/>
            <person name="Palmquist D.L."/>
            <person name="Jackman S.D."/>
            <person name="Nguyen A."/>
            <person name="Li M."/>
            <person name="Henderson H."/>
            <person name="Janes J.K."/>
            <person name="Zhao Y."/>
            <person name="Pandoh P."/>
            <person name="Moore R."/>
            <person name="Sperling F.A."/>
            <person name="Huber D.P."/>
            <person name="Birol I."/>
            <person name="Jones S.J."/>
            <person name="Bohlmann J."/>
        </authorList>
    </citation>
    <scope>NUCLEOTIDE SEQUENCE</scope>
</reference>
<dbReference type="RefSeq" id="XP_019773477.1">
    <property type="nucleotide sequence ID" value="XM_019917918.2"/>
</dbReference>
<dbReference type="GeneID" id="109546802"/>
<dbReference type="SUPFAM" id="SSF47676">
    <property type="entry name" value="Conserved domain common to transcription factors TFIIS, elongin A, CRSP70"/>
    <property type="match status" value="1"/>
</dbReference>
<dbReference type="Gene3D" id="1.20.930.10">
    <property type="entry name" value="Conserved domain common to transcription factors TFIIS, elongin A, CRSP70"/>
    <property type="match status" value="1"/>
</dbReference>
<evidence type="ECO:0000256" key="10">
    <source>
        <dbReference type="SAM" id="MobiDB-lite"/>
    </source>
</evidence>
<reference evidence="12" key="2">
    <citation type="submission" date="2024-08" db="UniProtKB">
        <authorList>
            <consortium name="EnsemblMetazoa"/>
        </authorList>
    </citation>
    <scope>IDENTIFICATION</scope>
</reference>
<evidence type="ECO:0000256" key="9">
    <source>
        <dbReference type="PROSITE-ProRule" id="PRU00649"/>
    </source>
</evidence>
<protein>
    <recommendedName>
        <fullName evidence="3">Mediator of RNA polymerase II transcription subunit 26</fullName>
    </recommendedName>
    <alternativeName>
        <fullName evidence="8">Mediator complex subunit 26</fullName>
    </alternativeName>
</protein>
<dbReference type="SMART" id="SM00509">
    <property type="entry name" value="TFS2N"/>
    <property type="match status" value="1"/>
</dbReference>